<protein>
    <submittedName>
        <fullName evidence="2">Uncharacterized protein</fullName>
    </submittedName>
</protein>
<comment type="caution">
    <text evidence="2">The sequence shown here is derived from an EMBL/GenBank/DDBJ whole genome shotgun (WGS) entry which is preliminary data.</text>
</comment>
<dbReference type="InterPro" id="IPR038883">
    <property type="entry name" value="AN11006-like"/>
</dbReference>
<evidence type="ECO:0000313" key="3">
    <source>
        <dbReference type="Proteomes" id="UP001275084"/>
    </source>
</evidence>
<reference evidence="2" key="1">
    <citation type="journal article" date="2023" name="Mol. Phylogenet. Evol.">
        <title>Genome-scale phylogeny and comparative genomics of the fungal order Sordariales.</title>
        <authorList>
            <person name="Hensen N."/>
            <person name="Bonometti L."/>
            <person name="Westerberg I."/>
            <person name="Brannstrom I.O."/>
            <person name="Guillou S."/>
            <person name="Cros-Aarteil S."/>
            <person name="Calhoun S."/>
            <person name="Haridas S."/>
            <person name="Kuo A."/>
            <person name="Mondo S."/>
            <person name="Pangilinan J."/>
            <person name="Riley R."/>
            <person name="LaButti K."/>
            <person name="Andreopoulos B."/>
            <person name="Lipzen A."/>
            <person name="Chen C."/>
            <person name="Yan M."/>
            <person name="Daum C."/>
            <person name="Ng V."/>
            <person name="Clum A."/>
            <person name="Steindorff A."/>
            <person name="Ohm R.A."/>
            <person name="Martin F."/>
            <person name="Silar P."/>
            <person name="Natvig D.O."/>
            <person name="Lalanne C."/>
            <person name="Gautier V."/>
            <person name="Ament-Velasquez S.L."/>
            <person name="Kruys A."/>
            <person name="Hutchinson M.I."/>
            <person name="Powell A.J."/>
            <person name="Barry K."/>
            <person name="Miller A.N."/>
            <person name="Grigoriev I.V."/>
            <person name="Debuchy R."/>
            <person name="Gladieux P."/>
            <person name="Hiltunen Thoren M."/>
            <person name="Johannesson H."/>
        </authorList>
    </citation>
    <scope>NUCLEOTIDE SEQUENCE</scope>
    <source>
        <strain evidence="2">CBS 955.72</strain>
    </source>
</reference>
<name>A0AAJ0MLB9_9PEZI</name>
<evidence type="ECO:0000313" key="2">
    <source>
        <dbReference type="EMBL" id="KAK3364696.1"/>
    </source>
</evidence>
<proteinExistence type="predicted"/>
<dbReference type="AlphaFoldDB" id="A0AAJ0MLB9"/>
<gene>
    <name evidence="2" type="ORF">B0T25DRAFT_71243</name>
</gene>
<dbReference type="PANTHER" id="PTHR42085:SF2">
    <property type="entry name" value="F-BOX DOMAIN-CONTAINING PROTEIN"/>
    <property type="match status" value="1"/>
</dbReference>
<accession>A0AAJ0MLB9</accession>
<organism evidence="2 3">
    <name type="scientific">Lasiosphaeria hispida</name>
    <dbReference type="NCBI Taxonomy" id="260671"/>
    <lineage>
        <taxon>Eukaryota</taxon>
        <taxon>Fungi</taxon>
        <taxon>Dikarya</taxon>
        <taxon>Ascomycota</taxon>
        <taxon>Pezizomycotina</taxon>
        <taxon>Sordariomycetes</taxon>
        <taxon>Sordariomycetidae</taxon>
        <taxon>Sordariales</taxon>
        <taxon>Lasiosphaeriaceae</taxon>
        <taxon>Lasiosphaeria</taxon>
    </lineage>
</organism>
<dbReference type="Proteomes" id="UP001275084">
    <property type="component" value="Unassembled WGS sequence"/>
</dbReference>
<feature type="compositionally biased region" description="Basic residues" evidence="1">
    <location>
        <begin position="1"/>
        <end position="10"/>
    </location>
</feature>
<dbReference type="EMBL" id="JAUIQD010000001">
    <property type="protein sequence ID" value="KAK3364696.1"/>
    <property type="molecule type" value="Genomic_DNA"/>
</dbReference>
<evidence type="ECO:0000256" key="1">
    <source>
        <dbReference type="SAM" id="MobiDB-lite"/>
    </source>
</evidence>
<sequence>MARKPARKASRAVGVSVPTPIPSSYTTPLSSTYPSTYASEAEFDQDEVSRLRISALTLHESAGTLAQLEEKRKDTKPKPFPFMELPSELRLKVYDHYFAGIGHGPGRVIDLDPENPKVIHKKLGILRTCRTVYHEASFVFYTAHKFRLFPTHPRRFQKKPLLSKLKPRVRNWITSLELRLGPGWSEPPRRWAVDPALGLAECINVRDLTVFVECDPSDNIFKGFRRSDGFYEGFSQDLLRKVLHAMPHLEHVYFDGWSGVKKSGAMVRGLAEVVATEGRKVCWGPERGWTDQDEVETVDPMHVTEAAFLNGAGLNVVIAG</sequence>
<keyword evidence="3" id="KW-1185">Reference proteome</keyword>
<reference evidence="2" key="2">
    <citation type="submission" date="2023-06" db="EMBL/GenBank/DDBJ databases">
        <authorList>
            <consortium name="Lawrence Berkeley National Laboratory"/>
            <person name="Haridas S."/>
            <person name="Hensen N."/>
            <person name="Bonometti L."/>
            <person name="Westerberg I."/>
            <person name="Brannstrom I.O."/>
            <person name="Guillou S."/>
            <person name="Cros-Aarteil S."/>
            <person name="Calhoun S."/>
            <person name="Kuo A."/>
            <person name="Mondo S."/>
            <person name="Pangilinan J."/>
            <person name="Riley R."/>
            <person name="Labutti K."/>
            <person name="Andreopoulos B."/>
            <person name="Lipzen A."/>
            <person name="Chen C."/>
            <person name="Yanf M."/>
            <person name="Daum C."/>
            <person name="Ng V."/>
            <person name="Clum A."/>
            <person name="Steindorff A."/>
            <person name="Ohm R."/>
            <person name="Martin F."/>
            <person name="Silar P."/>
            <person name="Natvig D."/>
            <person name="Lalanne C."/>
            <person name="Gautier V."/>
            <person name="Ament-Velasquez S.L."/>
            <person name="Kruys A."/>
            <person name="Hutchinson M.I."/>
            <person name="Powell A.J."/>
            <person name="Barry K."/>
            <person name="Miller A.N."/>
            <person name="Grigoriev I.V."/>
            <person name="Debuchy R."/>
            <person name="Gladieux P."/>
            <person name="Thoren M.H."/>
            <person name="Johannesson H."/>
        </authorList>
    </citation>
    <scope>NUCLEOTIDE SEQUENCE</scope>
    <source>
        <strain evidence="2">CBS 955.72</strain>
    </source>
</reference>
<dbReference type="PANTHER" id="PTHR42085">
    <property type="entry name" value="F-BOX DOMAIN-CONTAINING PROTEIN"/>
    <property type="match status" value="1"/>
</dbReference>
<feature type="region of interest" description="Disordered" evidence="1">
    <location>
        <begin position="1"/>
        <end position="26"/>
    </location>
</feature>